<keyword evidence="1" id="KW-0535">Nitrogen fixation</keyword>
<reference evidence="3 4" key="1">
    <citation type="submission" date="2019-04" db="EMBL/GenBank/DDBJ databases">
        <title>Draft Whole-Genome sequence of the purple photosynthetic bacterium Rhodobacter capsulatus SP108 with an indigenous class A beta-lactamase.</title>
        <authorList>
            <person name="Robertson S."/>
            <person name="Meyer T.E."/>
            <person name="Kyndt J.A."/>
        </authorList>
    </citation>
    <scope>NUCLEOTIDE SEQUENCE [LARGE SCALE GENOMIC DNA]</scope>
    <source>
        <strain evidence="3 4">SP108</strain>
    </source>
</reference>
<dbReference type="InterPro" id="IPR051840">
    <property type="entry name" value="NifX/NifY_domain"/>
</dbReference>
<dbReference type="InterPro" id="IPR034165">
    <property type="entry name" value="NifB_C"/>
</dbReference>
<feature type="non-terminal residue" evidence="3">
    <location>
        <position position="1"/>
    </location>
</feature>
<evidence type="ECO:0000313" key="3">
    <source>
        <dbReference type="EMBL" id="TKD15593.1"/>
    </source>
</evidence>
<evidence type="ECO:0000259" key="2">
    <source>
        <dbReference type="Pfam" id="PF02579"/>
    </source>
</evidence>
<evidence type="ECO:0000256" key="1">
    <source>
        <dbReference type="ARBA" id="ARBA00023231"/>
    </source>
</evidence>
<dbReference type="Pfam" id="PF02579">
    <property type="entry name" value="Nitro_FeMo-Co"/>
    <property type="match status" value="1"/>
</dbReference>
<name>A0A4U1JMK7_RHOCA</name>
<dbReference type="Proteomes" id="UP000310597">
    <property type="component" value="Unassembled WGS sequence"/>
</dbReference>
<dbReference type="PANTHER" id="PTHR33937">
    <property type="entry name" value="IRON-MOLYBDENUM PROTEIN-RELATED-RELATED"/>
    <property type="match status" value="1"/>
</dbReference>
<proteinExistence type="predicted"/>
<sequence length="116" mass="12648">LVAVTTQGGGRINQHFGHATEFQVFEVDASGVRFAFHRRCDNYCVDGGGADDRLDRVIATLDGIDTVLVARIGDCPREGLAAAGITARDTWAHDYIEPAILALYRERMTQKQAITA</sequence>
<dbReference type="SUPFAM" id="SSF53146">
    <property type="entry name" value="Nitrogenase accessory factor-like"/>
    <property type="match status" value="1"/>
</dbReference>
<dbReference type="InterPro" id="IPR003731">
    <property type="entry name" value="Di-Nase_FeMo-co_biosynth"/>
</dbReference>
<gene>
    <name evidence="3" type="ORF">FBT96_16695</name>
</gene>
<protein>
    <submittedName>
        <fullName evidence="3">Nitrogenase cofactor biosynthesis protein NifB</fullName>
    </submittedName>
</protein>
<dbReference type="InterPro" id="IPR036105">
    <property type="entry name" value="DiNase_FeMo-co_biosyn_sf"/>
</dbReference>
<evidence type="ECO:0000313" key="4">
    <source>
        <dbReference type="Proteomes" id="UP000310597"/>
    </source>
</evidence>
<dbReference type="Gene3D" id="3.30.420.130">
    <property type="entry name" value="Dinitrogenase iron-molybdenum cofactor biosynthesis domain"/>
    <property type="match status" value="1"/>
</dbReference>
<dbReference type="AlphaFoldDB" id="A0A4U1JMK7"/>
<accession>A0A4U1JMK7</accession>
<organism evidence="3 4">
    <name type="scientific">Rhodobacter capsulatus</name>
    <name type="common">Rhodopseudomonas capsulata</name>
    <dbReference type="NCBI Taxonomy" id="1061"/>
    <lineage>
        <taxon>Bacteria</taxon>
        <taxon>Pseudomonadati</taxon>
        <taxon>Pseudomonadota</taxon>
        <taxon>Alphaproteobacteria</taxon>
        <taxon>Rhodobacterales</taxon>
        <taxon>Rhodobacter group</taxon>
        <taxon>Rhodobacter</taxon>
    </lineage>
</organism>
<feature type="domain" description="Dinitrogenase iron-molybdenum cofactor biosynthesis" evidence="2">
    <location>
        <begin position="9"/>
        <end position="103"/>
    </location>
</feature>
<dbReference type="CDD" id="cd00852">
    <property type="entry name" value="NifB"/>
    <property type="match status" value="1"/>
</dbReference>
<dbReference type="RefSeq" id="WP_283234942.1">
    <property type="nucleotide sequence ID" value="NZ_SWJZ01000082.1"/>
</dbReference>
<dbReference type="PANTHER" id="PTHR33937:SF2">
    <property type="entry name" value="DINITROGENASE IRON-MOLYBDENUM COFACTOR BIOSYNTHESIS DOMAIN-CONTAINING PROTEIN"/>
    <property type="match status" value="1"/>
</dbReference>
<dbReference type="EMBL" id="SWJZ01000082">
    <property type="protein sequence ID" value="TKD15593.1"/>
    <property type="molecule type" value="Genomic_DNA"/>
</dbReference>
<comment type="caution">
    <text evidence="3">The sequence shown here is derived from an EMBL/GenBank/DDBJ whole genome shotgun (WGS) entry which is preliminary data.</text>
</comment>